<keyword evidence="3" id="KW-1185">Reference proteome</keyword>
<proteinExistence type="predicted"/>
<organism evidence="2 3">
    <name type="scientific">Cerrena zonata</name>
    <dbReference type="NCBI Taxonomy" id="2478898"/>
    <lineage>
        <taxon>Eukaryota</taxon>
        <taxon>Fungi</taxon>
        <taxon>Dikarya</taxon>
        <taxon>Basidiomycota</taxon>
        <taxon>Agaricomycotina</taxon>
        <taxon>Agaricomycetes</taxon>
        <taxon>Polyporales</taxon>
        <taxon>Cerrenaceae</taxon>
        <taxon>Cerrena</taxon>
    </lineage>
</organism>
<evidence type="ECO:0000256" key="1">
    <source>
        <dbReference type="SAM" id="MobiDB-lite"/>
    </source>
</evidence>
<accession>A0AAW0G2F5</accession>
<comment type="caution">
    <text evidence="2">The sequence shown here is derived from an EMBL/GenBank/DDBJ whole genome shotgun (WGS) entry which is preliminary data.</text>
</comment>
<gene>
    <name evidence="2" type="ORF">QCA50_011026</name>
</gene>
<sequence>MAVTKEIQCIFQSYIINDNKSREMRPLVPFVRRVCQGGGWDRLEELRACKIQKVQLWKKESRLSKSQEHEFVFAFVKHTADELTQTRVFVIERESNPQTLAQMSGVIIGTPGLPSEPTPALDQFIEHDTVKDAMEYHGGYLCYTVHFTDDKDRPNILDLLCATEALHRLAPNYSVFTTMGFWLANGICRVLASGLWTHLYNLDTLLEAPDADRDPAQVALVTTTTDSSVWASELDAGNSPVSDPPGVDGYHFMPSQPVDTYYKKYKECLAEAEAYVEECTRLRYADMMEAARKEVEEKMKRKDEEAERQREREEIEAEWQREREEMEERVRKAEERIRKVREQTMRGEMKQAAAEAEA</sequence>
<reference evidence="2 3" key="1">
    <citation type="submission" date="2022-09" db="EMBL/GenBank/DDBJ databases">
        <authorList>
            <person name="Palmer J.M."/>
        </authorList>
    </citation>
    <scope>NUCLEOTIDE SEQUENCE [LARGE SCALE GENOMIC DNA]</scope>
    <source>
        <strain evidence="2 3">DSM 7382</strain>
    </source>
</reference>
<evidence type="ECO:0000313" key="2">
    <source>
        <dbReference type="EMBL" id="KAK7685682.1"/>
    </source>
</evidence>
<dbReference type="EMBL" id="JASBNA010000019">
    <property type="protein sequence ID" value="KAK7685682.1"/>
    <property type="molecule type" value="Genomic_DNA"/>
</dbReference>
<dbReference type="AlphaFoldDB" id="A0AAW0G2F5"/>
<evidence type="ECO:0000313" key="3">
    <source>
        <dbReference type="Proteomes" id="UP001385951"/>
    </source>
</evidence>
<name>A0AAW0G2F5_9APHY</name>
<dbReference type="Proteomes" id="UP001385951">
    <property type="component" value="Unassembled WGS sequence"/>
</dbReference>
<protein>
    <submittedName>
        <fullName evidence="2">Uncharacterized protein</fullName>
    </submittedName>
</protein>
<feature type="region of interest" description="Disordered" evidence="1">
    <location>
        <begin position="296"/>
        <end position="331"/>
    </location>
</feature>